<dbReference type="AlphaFoldDB" id="A0A4Q1DBB9"/>
<evidence type="ECO:0000259" key="4">
    <source>
        <dbReference type="Pfam" id="PF08386"/>
    </source>
</evidence>
<reference evidence="5 6" key="1">
    <citation type="submission" date="2019-01" db="EMBL/GenBank/DDBJ databases">
        <title>Filimonas sp. strain TTM-71.</title>
        <authorList>
            <person name="Chen W.-M."/>
        </authorList>
    </citation>
    <scope>NUCLEOTIDE SEQUENCE [LARGE SCALE GENOMIC DNA]</scope>
    <source>
        <strain evidence="5 6">TTM-71</strain>
    </source>
</reference>
<dbReference type="PANTHER" id="PTHR43722">
    <property type="entry name" value="PROLINE IMINOPEPTIDASE"/>
    <property type="match status" value="1"/>
</dbReference>
<gene>
    <name evidence="5" type="ORF">ESB13_04490</name>
</gene>
<feature type="chain" id="PRO_5020847381" description="Proline iminopeptidase" evidence="2">
    <location>
        <begin position="22"/>
        <end position="481"/>
    </location>
</feature>
<keyword evidence="6" id="KW-1185">Reference proteome</keyword>
<dbReference type="Pfam" id="PF00561">
    <property type="entry name" value="Abhydrolase_1"/>
    <property type="match status" value="1"/>
</dbReference>
<dbReference type="Proteomes" id="UP000290545">
    <property type="component" value="Unassembled WGS sequence"/>
</dbReference>
<evidence type="ECO:0000313" key="5">
    <source>
        <dbReference type="EMBL" id="RXK86075.1"/>
    </source>
</evidence>
<organism evidence="5 6">
    <name type="scientific">Filimonas effusa</name>
    <dbReference type="NCBI Taxonomy" id="2508721"/>
    <lineage>
        <taxon>Bacteria</taxon>
        <taxon>Pseudomonadati</taxon>
        <taxon>Bacteroidota</taxon>
        <taxon>Chitinophagia</taxon>
        <taxon>Chitinophagales</taxon>
        <taxon>Chitinophagaceae</taxon>
        <taxon>Filimonas</taxon>
    </lineage>
</organism>
<keyword evidence="5" id="KW-0378">Hydrolase</keyword>
<dbReference type="EMBL" id="SDHZ01000001">
    <property type="protein sequence ID" value="RXK86075.1"/>
    <property type="molecule type" value="Genomic_DNA"/>
</dbReference>
<feature type="domain" description="AB hydrolase-1" evidence="3">
    <location>
        <begin position="83"/>
        <end position="228"/>
    </location>
</feature>
<dbReference type="InterPro" id="IPR029058">
    <property type="entry name" value="AB_hydrolase_fold"/>
</dbReference>
<dbReference type="RefSeq" id="WP_129001826.1">
    <property type="nucleotide sequence ID" value="NZ_SDHZ01000001.1"/>
</dbReference>
<comment type="caution">
    <text evidence="5">The sequence shown here is derived from an EMBL/GenBank/DDBJ whole genome shotgun (WGS) entry which is preliminary data.</text>
</comment>
<evidence type="ECO:0000313" key="6">
    <source>
        <dbReference type="Proteomes" id="UP000290545"/>
    </source>
</evidence>
<dbReference type="InterPro" id="IPR000073">
    <property type="entry name" value="AB_hydrolase_1"/>
</dbReference>
<dbReference type="GO" id="GO:0006508">
    <property type="term" value="P:proteolysis"/>
    <property type="evidence" value="ECO:0007669"/>
    <property type="project" value="InterPro"/>
</dbReference>
<evidence type="ECO:0000259" key="3">
    <source>
        <dbReference type="Pfam" id="PF00561"/>
    </source>
</evidence>
<dbReference type="Pfam" id="PF08386">
    <property type="entry name" value="Abhydrolase_4"/>
    <property type="match status" value="1"/>
</dbReference>
<dbReference type="InterPro" id="IPR013595">
    <property type="entry name" value="Pept_S33_TAP-like_C"/>
</dbReference>
<dbReference type="GO" id="GO:0004177">
    <property type="term" value="F:aminopeptidase activity"/>
    <property type="evidence" value="ECO:0007669"/>
    <property type="project" value="UniProtKB-EC"/>
</dbReference>
<dbReference type="InterPro" id="IPR005944">
    <property type="entry name" value="Pro_iminopeptidase"/>
</dbReference>
<accession>A0A4Q1DBB9</accession>
<dbReference type="PANTHER" id="PTHR43722:SF1">
    <property type="entry name" value="PROLINE IMINOPEPTIDASE"/>
    <property type="match status" value="1"/>
</dbReference>
<evidence type="ECO:0000256" key="1">
    <source>
        <dbReference type="ARBA" id="ARBA00021843"/>
    </source>
</evidence>
<proteinExistence type="predicted"/>
<name>A0A4Q1DBB9_9BACT</name>
<dbReference type="SUPFAM" id="SSF53474">
    <property type="entry name" value="alpha/beta-Hydrolases"/>
    <property type="match status" value="1"/>
</dbReference>
<dbReference type="Gene3D" id="3.40.50.1820">
    <property type="entry name" value="alpha/beta hydrolase"/>
    <property type="match status" value="1"/>
</dbReference>
<sequence>MKATCFISLLMWLLAGQHAFSQKYNVTIEPFPGIVKADPRLILKTGYLVVPESRQNPDGPKIKVPFLFVRRPGQDAQKNIILYSTGGPGYSTTAFIDSIAYNSAFLRYGGFIAFDQRGTKRAQPCLDCPEVNEALKRSYREQKNKDSLELIAITQCRQRLLQQNINLSAYNTIECAEDINDLRLALNIDSLVLAGISYSGGLMMTVARIHPEAVRMLFLNSPLPTFVNYEEHSFLNFNEALDNIFENVRRDSTATPVYGNLETRFHEYFTHITGKEFCLIYFDKEKKDSIRITYTKQELLATIANRMNAGQVRTVPFVISELISGHHKNYVTEILDEQFSGDKQLSLGMRYSFYCSEQIQYTNPRLEQQQFNLLPWFSGSKFNNVDQPACNCWQVTPEPNTTKEPLYSNIPAIISAGDIDPWCRPFYNRLIKRYMPNSQLLTIHDRGHAPGYTVDKVDYLDLFMKDPYKKLTPQSKNIIIE</sequence>
<evidence type="ECO:0000256" key="2">
    <source>
        <dbReference type="SAM" id="SignalP"/>
    </source>
</evidence>
<keyword evidence="2" id="KW-0732">Signal</keyword>
<feature type="signal peptide" evidence="2">
    <location>
        <begin position="1"/>
        <end position="21"/>
    </location>
</feature>
<feature type="domain" description="Peptidase S33 tripeptidyl aminopeptidase-like C-terminal" evidence="4">
    <location>
        <begin position="386"/>
        <end position="449"/>
    </location>
</feature>
<protein>
    <recommendedName>
        <fullName evidence="1">Proline iminopeptidase</fullName>
    </recommendedName>
</protein>
<dbReference type="OrthoDB" id="613638at2"/>
<dbReference type="GO" id="GO:0005737">
    <property type="term" value="C:cytoplasm"/>
    <property type="evidence" value="ECO:0007669"/>
    <property type="project" value="InterPro"/>
</dbReference>